<keyword evidence="3" id="KW-0645">Protease</keyword>
<reference evidence="3 4" key="1">
    <citation type="submission" date="2021-05" db="EMBL/GenBank/DDBJ databases">
        <title>A Polyphasic approach of four new species of the genus Ohtaekwangia: Ohtaekwangia histidinii sp. nov., Ohtaekwangia cretensis sp. nov., Ohtaekwangia indiensis sp. nov., Ohtaekwangia reichenbachii sp. nov. from diverse environment.</title>
        <authorList>
            <person name="Octaviana S."/>
        </authorList>
    </citation>
    <scope>NUCLEOTIDE SEQUENCE [LARGE SCALE GENOMIC DNA]</scope>
    <source>
        <strain evidence="3 4">PWU20</strain>
    </source>
</reference>
<evidence type="ECO:0000256" key="1">
    <source>
        <dbReference type="SAM" id="Phobius"/>
    </source>
</evidence>
<accession>A0ABS5VV55</accession>
<evidence type="ECO:0000313" key="4">
    <source>
        <dbReference type="Proteomes" id="UP000772618"/>
    </source>
</evidence>
<evidence type="ECO:0000313" key="3">
    <source>
        <dbReference type="EMBL" id="MBT1705312.1"/>
    </source>
</evidence>
<dbReference type="EC" id="3.4.24.-" evidence="3"/>
<dbReference type="EMBL" id="JAHESD010000052">
    <property type="protein sequence ID" value="MBT1705312.1"/>
    <property type="molecule type" value="Genomic_DNA"/>
</dbReference>
<feature type="transmembrane region" description="Helical" evidence="1">
    <location>
        <begin position="137"/>
        <end position="154"/>
    </location>
</feature>
<keyword evidence="1" id="KW-0472">Membrane</keyword>
<keyword evidence="4" id="KW-1185">Reference proteome</keyword>
<name>A0ABS5VV55_9BACT</name>
<evidence type="ECO:0000259" key="2">
    <source>
        <dbReference type="Pfam" id="PF02517"/>
    </source>
</evidence>
<keyword evidence="3" id="KW-0378">Hydrolase</keyword>
<feature type="transmembrane region" description="Helical" evidence="1">
    <location>
        <begin position="112"/>
        <end position="130"/>
    </location>
</feature>
<protein>
    <submittedName>
        <fullName evidence="3">CPBP family intramembrane metalloprotease</fullName>
        <ecNumber evidence="3">3.4.24.-</ecNumber>
    </submittedName>
</protein>
<keyword evidence="1" id="KW-0812">Transmembrane</keyword>
<gene>
    <name evidence="3" type="ORF">KK060_18620</name>
</gene>
<dbReference type="Proteomes" id="UP000772618">
    <property type="component" value="Unassembled WGS sequence"/>
</dbReference>
<sequence length="160" mass="18566">MLLNTSGSTIGIDRRTFKTLLFIILFTVIRVLTAIAFNIISKHISTKSILEDLRETENVYTDLRILVILGPMLKTFLFQYIPFKYLLNKCKPALIIMLSSLLFGIWHFYNPLYILSGICAGLIYNVAYYFKRNSNPFVITFTIHSLYNLIAFIINNSKFY</sequence>
<dbReference type="GO" id="GO:0008237">
    <property type="term" value="F:metallopeptidase activity"/>
    <property type="evidence" value="ECO:0007669"/>
    <property type="project" value="UniProtKB-KW"/>
</dbReference>
<comment type="caution">
    <text evidence="3">The sequence shown here is derived from an EMBL/GenBank/DDBJ whole genome shotgun (WGS) entry which is preliminary data.</text>
</comment>
<dbReference type="Pfam" id="PF02517">
    <property type="entry name" value="Rce1-like"/>
    <property type="match status" value="1"/>
</dbReference>
<feature type="domain" description="CAAX prenyl protease 2/Lysostaphin resistance protein A-like" evidence="2">
    <location>
        <begin position="64"/>
        <end position="150"/>
    </location>
</feature>
<proteinExistence type="predicted"/>
<organism evidence="3 4">
    <name type="scientific">Chryseosolibacter indicus</name>
    <dbReference type="NCBI Taxonomy" id="2782351"/>
    <lineage>
        <taxon>Bacteria</taxon>
        <taxon>Pseudomonadati</taxon>
        <taxon>Bacteroidota</taxon>
        <taxon>Cytophagia</taxon>
        <taxon>Cytophagales</taxon>
        <taxon>Chryseotaleaceae</taxon>
        <taxon>Chryseosolibacter</taxon>
    </lineage>
</organism>
<dbReference type="RefSeq" id="WP_367397507.1">
    <property type="nucleotide sequence ID" value="NZ_JAHESD010000052.1"/>
</dbReference>
<keyword evidence="3" id="KW-0482">Metalloprotease</keyword>
<feature type="transmembrane region" description="Helical" evidence="1">
    <location>
        <begin position="20"/>
        <end position="40"/>
    </location>
</feature>
<keyword evidence="1" id="KW-1133">Transmembrane helix</keyword>
<feature type="transmembrane region" description="Helical" evidence="1">
    <location>
        <begin position="60"/>
        <end position="78"/>
    </location>
</feature>
<dbReference type="InterPro" id="IPR003675">
    <property type="entry name" value="Rce1/LyrA-like_dom"/>
</dbReference>